<comment type="caution">
    <text evidence="2">The sequence shown here is derived from an EMBL/GenBank/DDBJ whole genome shotgun (WGS) entry which is preliminary data.</text>
</comment>
<feature type="region of interest" description="Disordered" evidence="1">
    <location>
        <begin position="150"/>
        <end position="190"/>
    </location>
</feature>
<gene>
    <name evidence="2" type="ORF">TKK_020097</name>
</gene>
<protein>
    <submittedName>
        <fullName evidence="2">Uncharacterized protein</fullName>
    </submittedName>
</protein>
<proteinExistence type="predicted"/>
<reference evidence="2 3" key="1">
    <citation type="journal article" date="2024" name="bioRxiv">
        <title>A reference genome for Trichogramma kaykai: A tiny desert-dwelling parasitoid wasp with competing sex-ratio distorters.</title>
        <authorList>
            <person name="Culotta J."/>
            <person name="Lindsey A.R."/>
        </authorList>
    </citation>
    <scope>NUCLEOTIDE SEQUENCE [LARGE SCALE GENOMIC DNA]</scope>
    <source>
        <strain evidence="2 3">KSX58</strain>
    </source>
</reference>
<dbReference type="AlphaFoldDB" id="A0ABD2VTS7"/>
<accession>A0ABD2VTS7</accession>
<feature type="region of interest" description="Disordered" evidence="1">
    <location>
        <begin position="75"/>
        <end position="104"/>
    </location>
</feature>
<evidence type="ECO:0000313" key="3">
    <source>
        <dbReference type="Proteomes" id="UP001627154"/>
    </source>
</evidence>
<sequence length="190" mass="21185">MTMMTNAVYQTTTAASLRESSATATRHRSLPSCHADMGIQSTVQFIEKYGHHKALDDDDDHPNGVARLSARAYTRHTESSSRGRRYVAGKRVQHKSYPRGPALNSRPPPAALAWLASWSLTRCCSDISGEKKEESREKFAIRESACELASARPPTDLKSSKHVVISPRARKKSVRTSTRSQLEPRRPRAK</sequence>
<dbReference type="EMBL" id="JBJJXI010000178">
    <property type="protein sequence ID" value="KAL3384154.1"/>
    <property type="molecule type" value="Genomic_DNA"/>
</dbReference>
<evidence type="ECO:0000313" key="2">
    <source>
        <dbReference type="EMBL" id="KAL3384154.1"/>
    </source>
</evidence>
<name>A0ABD2VTS7_9HYME</name>
<keyword evidence="3" id="KW-1185">Reference proteome</keyword>
<dbReference type="Proteomes" id="UP001627154">
    <property type="component" value="Unassembled WGS sequence"/>
</dbReference>
<organism evidence="2 3">
    <name type="scientific">Trichogramma kaykai</name>
    <dbReference type="NCBI Taxonomy" id="54128"/>
    <lineage>
        <taxon>Eukaryota</taxon>
        <taxon>Metazoa</taxon>
        <taxon>Ecdysozoa</taxon>
        <taxon>Arthropoda</taxon>
        <taxon>Hexapoda</taxon>
        <taxon>Insecta</taxon>
        <taxon>Pterygota</taxon>
        <taxon>Neoptera</taxon>
        <taxon>Endopterygota</taxon>
        <taxon>Hymenoptera</taxon>
        <taxon>Apocrita</taxon>
        <taxon>Proctotrupomorpha</taxon>
        <taxon>Chalcidoidea</taxon>
        <taxon>Trichogrammatidae</taxon>
        <taxon>Trichogramma</taxon>
    </lineage>
</organism>
<evidence type="ECO:0000256" key="1">
    <source>
        <dbReference type="SAM" id="MobiDB-lite"/>
    </source>
</evidence>
<feature type="compositionally biased region" description="Basic residues" evidence="1">
    <location>
        <begin position="82"/>
        <end position="97"/>
    </location>
</feature>